<evidence type="ECO:0000256" key="2">
    <source>
        <dbReference type="ARBA" id="ARBA00006577"/>
    </source>
</evidence>
<evidence type="ECO:0000313" key="10">
    <source>
        <dbReference type="EMBL" id="OHV28214.1"/>
    </source>
</evidence>
<evidence type="ECO:0000256" key="5">
    <source>
        <dbReference type="PROSITE-ProRule" id="PRU00277"/>
    </source>
</evidence>
<dbReference type="Pfam" id="PF00254">
    <property type="entry name" value="FKBP_C"/>
    <property type="match status" value="1"/>
</dbReference>
<dbReference type="RefSeq" id="WP_071063545.1">
    <property type="nucleotide sequence ID" value="NZ_JBFLUH010000081.1"/>
</dbReference>
<dbReference type="PANTHER" id="PTHR43811:SF19">
    <property type="entry name" value="39 KDA FK506-BINDING NUCLEAR PROTEIN"/>
    <property type="match status" value="1"/>
</dbReference>
<protein>
    <recommendedName>
        <fullName evidence="6">Peptidyl-prolyl cis-trans isomerase</fullName>
        <ecNumber evidence="6">5.2.1.8</ecNumber>
    </recommendedName>
</protein>
<sequence length="210" mass="21134">MISSLRGVIARRRHRLAALALPAVLLVPLAACSSSDTPDGTAAAPVPSAAQDAGARAGGPPAVENAVDLTQKPVAAAGRGLAPTDLVTQDLVTGEGAAASATSTVQIQYVGTIWKTGKEFDSSWERGAPDTFSLLRTVPGFGQGIDGMKAGGRRLIVIPPELGYGPMGGQPPIIMADDSLVFIVDLLEVVPAGAEEGTSQGTADPGAGSL</sequence>
<comment type="catalytic activity">
    <reaction evidence="1 5 6">
        <text>[protein]-peptidylproline (omega=180) = [protein]-peptidylproline (omega=0)</text>
        <dbReference type="Rhea" id="RHEA:16237"/>
        <dbReference type="Rhea" id="RHEA-COMP:10747"/>
        <dbReference type="Rhea" id="RHEA-COMP:10748"/>
        <dbReference type="ChEBI" id="CHEBI:83833"/>
        <dbReference type="ChEBI" id="CHEBI:83834"/>
        <dbReference type="EC" id="5.2.1.8"/>
    </reaction>
</comment>
<feature type="signal peptide" evidence="8">
    <location>
        <begin position="1"/>
        <end position="33"/>
    </location>
</feature>
<reference evidence="11" key="1">
    <citation type="submission" date="2016-07" db="EMBL/GenBank/DDBJ databases">
        <title>Frankia sp. NRRL B-16219 Genome sequencing.</title>
        <authorList>
            <person name="Ghodhbane-Gtari F."/>
            <person name="Swanson E."/>
            <person name="Gueddou A."/>
            <person name="Louati M."/>
            <person name="Nouioui I."/>
            <person name="Hezbri K."/>
            <person name="Abebe-Akele F."/>
            <person name="Simpson S."/>
            <person name="Morris K."/>
            <person name="Thomas K."/>
            <person name="Gtari M."/>
            <person name="Tisa L.S."/>
        </authorList>
    </citation>
    <scope>NUCLEOTIDE SEQUENCE [LARGE SCALE GENOMIC DNA]</scope>
    <source>
        <strain evidence="11">NRRL B-16219</strain>
    </source>
</reference>
<dbReference type="InterPro" id="IPR001179">
    <property type="entry name" value="PPIase_FKBP_dom"/>
</dbReference>
<keyword evidence="3 5" id="KW-0697">Rotamase</keyword>
<keyword evidence="4 5" id="KW-0413">Isomerase</keyword>
<dbReference type="EMBL" id="MAXA01000213">
    <property type="protein sequence ID" value="OHV28214.1"/>
    <property type="molecule type" value="Genomic_DNA"/>
</dbReference>
<feature type="domain" description="PPIase FKBP-type" evidence="9">
    <location>
        <begin position="102"/>
        <end position="190"/>
    </location>
</feature>
<comment type="similarity">
    <text evidence="2 6">Belongs to the FKBP-type PPIase family.</text>
</comment>
<dbReference type="Gene3D" id="3.10.50.40">
    <property type="match status" value="1"/>
</dbReference>
<comment type="caution">
    <text evidence="10">The sequence shown here is derived from an EMBL/GenBank/DDBJ whole genome shotgun (WGS) entry which is preliminary data.</text>
</comment>
<dbReference type="EC" id="5.2.1.8" evidence="6"/>
<dbReference type="OrthoDB" id="25996at2"/>
<evidence type="ECO:0000313" key="11">
    <source>
        <dbReference type="Proteomes" id="UP000179769"/>
    </source>
</evidence>
<dbReference type="AlphaFoldDB" id="A0A1S1Q7P7"/>
<evidence type="ECO:0000256" key="7">
    <source>
        <dbReference type="SAM" id="MobiDB-lite"/>
    </source>
</evidence>
<name>A0A1S1Q7P7_9ACTN</name>
<accession>A0A1S1Q7P7</accession>
<feature type="compositionally biased region" description="Low complexity" evidence="7">
    <location>
        <begin position="42"/>
        <end position="55"/>
    </location>
</feature>
<evidence type="ECO:0000256" key="8">
    <source>
        <dbReference type="SAM" id="SignalP"/>
    </source>
</evidence>
<feature type="chain" id="PRO_5038926301" description="Peptidyl-prolyl cis-trans isomerase" evidence="8">
    <location>
        <begin position="34"/>
        <end position="210"/>
    </location>
</feature>
<organism evidence="10 11">
    <name type="scientific">Parafrankia soli</name>
    <dbReference type="NCBI Taxonomy" id="2599596"/>
    <lineage>
        <taxon>Bacteria</taxon>
        <taxon>Bacillati</taxon>
        <taxon>Actinomycetota</taxon>
        <taxon>Actinomycetes</taxon>
        <taxon>Frankiales</taxon>
        <taxon>Frankiaceae</taxon>
        <taxon>Parafrankia</taxon>
    </lineage>
</organism>
<gene>
    <name evidence="10" type="ORF">BBK14_03345</name>
</gene>
<dbReference type="PROSITE" id="PS50059">
    <property type="entry name" value="FKBP_PPIASE"/>
    <property type="match status" value="1"/>
</dbReference>
<dbReference type="GO" id="GO:0003755">
    <property type="term" value="F:peptidyl-prolyl cis-trans isomerase activity"/>
    <property type="evidence" value="ECO:0007669"/>
    <property type="project" value="UniProtKB-UniRule"/>
</dbReference>
<feature type="region of interest" description="Disordered" evidence="7">
    <location>
        <begin position="36"/>
        <end position="61"/>
    </location>
</feature>
<dbReference type="Proteomes" id="UP000179769">
    <property type="component" value="Unassembled WGS sequence"/>
</dbReference>
<keyword evidence="8" id="KW-0732">Signal</keyword>
<proteinExistence type="inferred from homology"/>
<evidence type="ECO:0000256" key="4">
    <source>
        <dbReference type="ARBA" id="ARBA00023235"/>
    </source>
</evidence>
<evidence type="ECO:0000256" key="1">
    <source>
        <dbReference type="ARBA" id="ARBA00000971"/>
    </source>
</evidence>
<dbReference type="SUPFAM" id="SSF54534">
    <property type="entry name" value="FKBP-like"/>
    <property type="match status" value="1"/>
</dbReference>
<dbReference type="InterPro" id="IPR046357">
    <property type="entry name" value="PPIase_dom_sf"/>
</dbReference>
<evidence type="ECO:0000256" key="3">
    <source>
        <dbReference type="ARBA" id="ARBA00023110"/>
    </source>
</evidence>
<keyword evidence="11" id="KW-1185">Reference proteome</keyword>
<evidence type="ECO:0000256" key="6">
    <source>
        <dbReference type="RuleBase" id="RU003915"/>
    </source>
</evidence>
<dbReference type="PANTHER" id="PTHR43811">
    <property type="entry name" value="FKBP-TYPE PEPTIDYL-PROLYL CIS-TRANS ISOMERASE FKPA"/>
    <property type="match status" value="1"/>
</dbReference>
<evidence type="ECO:0000259" key="9">
    <source>
        <dbReference type="PROSITE" id="PS50059"/>
    </source>
</evidence>